<feature type="repeat" description="RCC1" evidence="3">
    <location>
        <begin position="258"/>
        <end position="308"/>
    </location>
</feature>
<dbReference type="SUPFAM" id="SSF48403">
    <property type="entry name" value="Ankyrin repeat"/>
    <property type="match status" value="1"/>
</dbReference>
<gene>
    <name evidence="5" type="ORF">CEUSTIGMA_g3631.t1</name>
</gene>
<proteinExistence type="predicted"/>
<feature type="compositionally biased region" description="Basic and acidic residues" evidence="4">
    <location>
        <begin position="1329"/>
        <end position="1342"/>
    </location>
</feature>
<evidence type="ECO:0000256" key="2">
    <source>
        <dbReference type="PROSITE-ProRule" id="PRU00023"/>
    </source>
</evidence>
<keyword evidence="6" id="KW-1185">Reference proteome</keyword>
<keyword evidence="1" id="KW-0677">Repeat</keyword>
<feature type="compositionally biased region" description="Polar residues" evidence="4">
    <location>
        <begin position="1444"/>
        <end position="1457"/>
    </location>
</feature>
<dbReference type="Proteomes" id="UP000232323">
    <property type="component" value="Unassembled WGS sequence"/>
</dbReference>
<feature type="compositionally biased region" description="Polar residues" evidence="4">
    <location>
        <begin position="1163"/>
        <end position="1179"/>
    </location>
</feature>
<feature type="region of interest" description="Disordered" evidence="4">
    <location>
        <begin position="1042"/>
        <end position="1064"/>
    </location>
</feature>
<dbReference type="Gene3D" id="2.130.10.30">
    <property type="entry name" value="Regulator of chromosome condensation 1/beta-lactamase-inhibitor protein II"/>
    <property type="match status" value="2"/>
</dbReference>
<dbReference type="SMART" id="SM00248">
    <property type="entry name" value="ANK"/>
    <property type="match status" value="2"/>
</dbReference>
<feature type="region of interest" description="Disordered" evidence="4">
    <location>
        <begin position="1327"/>
        <end position="1390"/>
    </location>
</feature>
<feature type="region of interest" description="Disordered" evidence="4">
    <location>
        <begin position="1163"/>
        <end position="1192"/>
    </location>
</feature>
<dbReference type="EMBL" id="BEGY01000016">
    <property type="protein sequence ID" value="GAX76187.1"/>
    <property type="molecule type" value="Genomic_DNA"/>
</dbReference>
<feature type="region of interest" description="Disordered" evidence="4">
    <location>
        <begin position="1243"/>
        <end position="1267"/>
    </location>
</feature>
<feature type="repeat" description="ANK" evidence="2">
    <location>
        <begin position="76"/>
        <end position="108"/>
    </location>
</feature>
<feature type="repeat" description="RCC1" evidence="3">
    <location>
        <begin position="147"/>
        <end position="199"/>
    </location>
</feature>
<dbReference type="InterPro" id="IPR036770">
    <property type="entry name" value="Ankyrin_rpt-contain_sf"/>
</dbReference>
<feature type="repeat" description="ANK" evidence="2">
    <location>
        <begin position="47"/>
        <end position="74"/>
    </location>
</feature>
<dbReference type="InterPro" id="IPR051625">
    <property type="entry name" value="Signaling_Regulatory_Domain"/>
</dbReference>
<name>A0A250WZC0_9CHLO</name>
<dbReference type="OrthoDB" id="1893551at2759"/>
<dbReference type="PROSITE" id="PS50088">
    <property type="entry name" value="ANK_REPEAT"/>
    <property type="match status" value="2"/>
</dbReference>
<protein>
    <submittedName>
        <fullName evidence="5">Uncharacterized protein</fullName>
    </submittedName>
</protein>
<dbReference type="PROSITE" id="PS50012">
    <property type="entry name" value="RCC1_3"/>
    <property type="match status" value="4"/>
</dbReference>
<sequence length="1577" mass="167398">MDLSSIVCDELLVEAIRDGTDQHVSLALLKFPKEEINRPTSCEVFLLHLALWRNHLSILERLLQAGAKVDVQDGESGWTCLHQALYLGNLAAAQKLLVASASLDTLDLQSRTPLDLVAQELRMADTKNGDNRPSSSMGICRPESSKCMLYSWGSGANYQLGTGSTDFHEHPVRVDALGAGVQIHILAAAKYHSAAVDSAGRLYTWGWGRGGRLGHPDHNIHAGERALIHPWAVLGLGKRQVTAIAAGKHHMLVCTGSGEVFSWGSNKDGKLGYGGVDTQPTPKKVALLRTRCTTVAAANKHSAALTVSGEVYTWGANGHGQLGYGIPASDSGGNSTPRMVEALKGKALKVVSCAKRHTVVLSADGEPYTFGHKIVTPRRVILAGGRDTTRGAANYSSAASNITPQQLHFHKGHNDMHRPLAVSVSAGYSHTSVITTSGAVLCWASADPNLRVREVCGGLAGKRVTCISAGKLRSAAVTEQGDVYIWEALDRSKLEKNCVADQQSSQAIKSPSLGSVFINSPVMTAQHNTKASEMVHPKRVPGIKRVVAISVGEKHSLALVSVATPVLSVQQPALTSAPRLSGSERSPPKGSGQGSGIREGEDVCWEDEGEEVSTEVLSTTTLCHTSLELRSRWASASDLGLSAQLLKQHLASQLTEDLLHDEDEAVERELKLSVASLQMICQHKVCTDLVEPRSVLQLLEYADMAEAPLLKWYCIAYTLQNLDLVILESRSALESLSPNLVQELETYYKAWLSPQRPGIKNDMSLAKLMKQSGSGSRDGFEDLSHVISSISLGGGSPPLGSSPISYGSGSNTVSSSWIDRWRSTASPAAMPNKGPHTTSGLVSIIGGPKQKLMLLPGRRPTAAPSWMAGRTHSLMYTAATGALPSHNPHSSTCDLDHAAQAARGAIKHVSLGGPSASASVHNVSSHQETGDVLFAAEKDQEAMTRGEARTRLMRNVRKKLQQTEMLEARRCCGMVLDAQQLAKLGQRETLLEALADLESPSVPLEDVQNLLTQSQELAAKLAASGPLLLSTSVQGALTLGIRNGGGGLTSSTSRRRNTSSSIPRQLSIRDTTIPTTTEKAAGMSSVCNTVSLTEKEHRHHHQGSSLTVGLKHETPALNKQVSLEKTDSVFSEDVEASASAPLVHEKPLLVVSNSCMESGVSMQNVRSATPSSAWSVPKQTDTEKESTNGPLMSNTFTGGFDAFPTISGVCVAECVTDSTSSNFNPIAASVSVGAAPIHKQESGAGIAIKNRQAKGKQEKPAPRKGGLSLFLSGILDTPFEVSSSQSHAAPPASPAASQPRWPAWGGAATLQQTGQPAASIRELLSQTGEGKDEKRCSSKEHPAITTTPHVSAEEKAPLQVKGSSSSPHVPLTQLRNSRTLSSSTKHSSGSAIVVHPQEAIHGRVLLADFVSVPVKSAPTKSTATGPAWGMGSAASKVSAADSSTQPAKQAGTSYPPGQQQQQQQQQHMSLKHIQAEQEHYDILNRLAGSSVRGLNMTHNASSSSAMPISGTSPPTGASPVLSKWYVPDSQQQPRQALSAIQTEEVAVQKLQQLYGSKATVRVVQSRYQSGAPTPSLK</sequence>
<feature type="region of interest" description="Disordered" evidence="4">
    <location>
        <begin position="1282"/>
        <end position="1302"/>
    </location>
</feature>
<comment type="caution">
    <text evidence="5">The sequence shown here is derived from an EMBL/GenBank/DDBJ whole genome shotgun (WGS) entry which is preliminary data.</text>
</comment>
<dbReference type="Pfam" id="PF00415">
    <property type="entry name" value="RCC1"/>
    <property type="match status" value="4"/>
</dbReference>
<feature type="region of interest" description="Disordered" evidence="4">
    <location>
        <begin position="1416"/>
        <end position="1472"/>
    </location>
</feature>
<dbReference type="Pfam" id="PF12796">
    <property type="entry name" value="Ank_2"/>
    <property type="match status" value="1"/>
</dbReference>
<feature type="compositionally biased region" description="Low complexity" evidence="4">
    <location>
        <begin position="1377"/>
        <end position="1390"/>
    </location>
</feature>
<dbReference type="SUPFAM" id="SSF50985">
    <property type="entry name" value="RCC1/BLIP-II"/>
    <property type="match status" value="2"/>
</dbReference>
<organism evidence="5 6">
    <name type="scientific">Chlamydomonas eustigma</name>
    <dbReference type="NCBI Taxonomy" id="1157962"/>
    <lineage>
        <taxon>Eukaryota</taxon>
        <taxon>Viridiplantae</taxon>
        <taxon>Chlorophyta</taxon>
        <taxon>core chlorophytes</taxon>
        <taxon>Chlorophyceae</taxon>
        <taxon>CS clade</taxon>
        <taxon>Chlamydomonadales</taxon>
        <taxon>Chlamydomonadaceae</taxon>
        <taxon>Chlamydomonas</taxon>
    </lineage>
</organism>
<feature type="compositionally biased region" description="Low complexity" evidence="4">
    <location>
        <begin position="1432"/>
        <end position="1443"/>
    </location>
</feature>
<dbReference type="Gene3D" id="1.25.40.20">
    <property type="entry name" value="Ankyrin repeat-containing domain"/>
    <property type="match status" value="1"/>
</dbReference>
<evidence type="ECO:0000256" key="3">
    <source>
        <dbReference type="PROSITE-ProRule" id="PRU00235"/>
    </source>
</evidence>
<dbReference type="InterPro" id="IPR000408">
    <property type="entry name" value="Reg_chr_condens"/>
</dbReference>
<evidence type="ECO:0000313" key="5">
    <source>
        <dbReference type="EMBL" id="GAX76187.1"/>
    </source>
</evidence>
<dbReference type="InterPro" id="IPR002110">
    <property type="entry name" value="Ankyrin_rpt"/>
</dbReference>
<feature type="repeat" description="RCC1" evidence="3">
    <location>
        <begin position="309"/>
        <end position="364"/>
    </location>
</feature>
<evidence type="ECO:0000256" key="1">
    <source>
        <dbReference type="ARBA" id="ARBA00022737"/>
    </source>
</evidence>
<accession>A0A250WZC0</accession>
<feature type="region of interest" description="Disordered" evidence="4">
    <location>
        <begin position="573"/>
        <end position="602"/>
    </location>
</feature>
<dbReference type="PROSITE" id="PS50297">
    <property type="entry name" value="ANK_REP_REGION"/>
    <property type="match status" value="1"/>
</dbReference>
<reference evidence="5 6" key="1">
    <citation type="submission" date="2017-08" db="EMBL/GenBank/DDBJ databases">
        <title>Acidophilic green algal genome provides insights into adaptation to an acidic environment.</title>
        <authorList>
            <person name="Hirooka S."/>
            <person name="Hirose Y."/>
            <person name="Kanesaki Y."/>
            <person name="Higuchi S."/>
            <person name="Fujiwara T."/>
            <person name="Onuma R."/>
            <person name="Era A."/>
            <person name="Ohbayashi R."/>
            <person name="Uzuka A."/>
            <person name="Nozaki H."/>
            <person name="Yoshikawa H."/>
            <person name="Miyagishima S.Y."/>
        </authorList>
    </citation>
    <scope>NUCLEOTIDE SEQUENCE [LARGE SCALE GENOMIC DNA]</scope>
    <source>
        <strain evidence="5 6">NIES-2499</strain>
    </source>
</reference>
<dbReference type="PANTHER" id="PTHR22872:SF2">
    <property type="entry name" value="INHIBITOR OF BRUTON TYROSINE KINASE"/>
    <property type="match status" value="1"/>
</dbReference>
<dbReference type="PRINTS" id="PR00633">
    <property type="entry name" value="RCCNDNSATION"/>
</dbReference>
<dbReference type="PANTHER" id="PTHR22872">
    <property type="entry name" value="BTK-BINDING PROTEIN-RELATED"/>
    <property type="match status" value="1"/>
</dbReference>
<evidence type="ECO:0000313" key="6">
    <source>
        <dbReference type="Proteomes" id="UP000232323"/>
    </source>
</evidence>
<dbReference type="InterPro" id="IPR009091">
    <property type="entry name" value="RCC1/BLIP-II"/>
</dbReference>
<keyword evidence="2" id="KW-0040">ANK repeat</keyword>
<feature type="repeat" description="RCC1" evidence="3">
    <location>
        <begin position="200"/>
        <end position="257"/>
    </location>
</feature>
<evidence type="ECO:0000256" key="4">
    <source>
        <dbReference type="SAM" id="MobiDB-lite"/>
    </source>
</evidence>
<dbReference type="STRING" id="1157962.A0A250WZC0"/>